<protein>
    <submittedName>
        <fullName evidence="2">Uncharacterized protein</fullName>
    </submittedName>
</protein>
<dbReference type="Gene3D" id="3.40.50.1820">
    <property type="entry name" value="alpha/beta hydrolase"/>
    <property type="match status" value="1"/>
</dbReference>
<evidence type="ECO:0000313" key="2">
    <source>
        <dbReference type="EMBL" id="CAK9867000.1"/>
    </source>
</evidence>
<dbReference type="Proteomes" id="UP001497522">
    <property type="component" value="Chromosome 16"/>
</dbReference>
<dbReference type="PANTHER" id="PTHR36513:SF1">
    <property type="entry name" value="TRANSMEMBRANE PROTEIN"/>
    <property type="match status" value="1"/>
</dbReference>
<gene>
    <name evidence="2" type="ORF">CSSPJE1EN2_LOCUS9995</name>
</gene>
<dbReference type="SUPFAM" id="SSF53474">
    <property type="entry name" value="alpha/beta-Hydrolases"/>
    <property type="match status" value="1"/>
</dbReference>
<evidence type="ECO:0000256" key="1">
    <source>
        <dbReference type="SAM" id="MobiDB-lite"/>
    </source>
</evidence>
<evidence type="ECO:0000313" key="3">
    <source>
        <dbReference type="Proteomes" id="UP001497522"/>
    </source>
</evidence>
<dbReference type="InterPro" id="IPR029058">
    <property type="entry name" value="AB_hydrolase_fold"/>
</dbReference>
<feature type="compositionally biased region" description="Polar residues" evidence="1">
    <location>
        <begin position="83"/>
        <end position="99"/>
    </location>
</feature>
<dbReference type="InterPro" id="IPR010297">
    <property type="entry name" value="DUF900_hydrolase"/>
</dbReference>
<reference evidence="2" key="1">
    <citation type="submission" date="2024-03" db="EMBL/GenBank/DDBJ databases">
        <authorList>
            <consortium name="ELIXIR-Norway"/>
            <consortium name="Elixir Norway"/>
        </authorList>
    </citation>
    <scope>NUCLEOTIDE SEQUENCE</scope>
</reference>
<keyword evidence="3" id="KW-1185">Reference proteome</keyword>
<organism evidence="2 3">
    <name type="scientific">Sphagnum jensenii</name>
    <dbReference type="NCBI Taxonomy" id="128206"/>
    <lineage>
        <taxon>Eukaryota</taxon>
        <taxon>Viridiplantae</taxon>
        <taxon>Streptophyta</taxon>
        <taxon>Embryophyta</taxon>
        <taxon>Bryophyta</taxon>
        <taxon>Sphagnophytina</taxon>
        <taxon>Sphagnopsida</taxon>
        <taxon>Sphagnales</taxon>
        <taxon>Sphagnaceae</taxon>
        <taxon>Sphagnum</taxon>
    </lineage>
</organism>
<dbReference type="EMBL" id="OZ023717">
    <property type="protein sequence ID" value="CAK9867000.1"/>
    <property type="molecule type" value="Genomic_DNA"/>
</dbReference>
<feature type="region of interest" description="Disordered" evidence="1">
    <location>
        <begin position="80"/>
        <end position="99"/>
    </location>
</feature>
<accession>A0ABP1AXJ3</accession>
<proteinExistence type="predicted"/>
<dbReference type="PANTHER" id="PTHR36513">
    <property type="entry name" value="ABC TRANSMEMBRANE TYPE-1 DOMAIN-CONTAINING PROTEIN"/>
    <property type="match status" value="1"/>
</dbReference>
<sequence>MRPLILVAVSALGAAAAWAVNFRARRKPVGHHLLPRFFLLIALYERLPELTSIYADEAEWESFSREILRCLGEIRDAAGGMSLNDQEPQAVQTESGSRNGQELLHPASSWNVERSVHRVSDAVDSCLLPYLQSQEELAMLLRDYLPKPKQSWEAFIDTKLEDSEKAFFGLNQHHANIDDELEALKACGRLVIQFISEIQNVSKVIEGATRGWNEEVPDTRRKQHPEVYTKVKVFYATDRKITEDAEYVGERSVERGLHYGLMVVGIPNVHKAGYLEAPTGNSEEANPLKHVVILSIDTTLRGDRTGFIRKINEELDQACCTSSSTNFAISSLQQKLITVQPSLNAAKLQDYEGSRFKNNILLYIHGYNVRHKDAIKRAAQLKYDLQLEGVVIVYSWPSKGTLWGYQHDEEMVEHTASCLQSFIQTILSEVCSDAKVHILAHSMGNRALIEALQGFPSKYHSLPQSTGSLTNIIFAAADETRTKFENMLTSLCIGTKSAEDPLQITVYSSLCDMALHTSKMIHWKVCLGDTRSLFGDHSMMKAPDVVDASGVDASRLHHSYYGDVPEVIKDIQDLLTPCSAEERARRDKAVIKPVRYKDKLFYAFKPSRLQKVFHSLTVL</sequence>
<name>A0ABP1AXJ3_9BRYO</name>
<dbReference type="Pfam" id="PF05990">
    <property type="entry name" value="DUF900"/>
    <property type="match status" value="1"/>
</dbReference>